<dbReference type="InterPro" id="IPR050640">
    <property type="entry name" value="Bact_2-comp_sensor_kinase"/>
</dbReference>
<keyword evidence="1" id="KW-0472">Membrane</keyword>
<dbReference type="InterPro" id="IPR036890">
    <property type="entry name" value="HATPase_C_sf"/>
</dbReference>
<dbReference type="EMBL" id="CACVAR010000221">
    <property type="protein sequence ID" value="CAA6812815.1"/>
    <property type="molecule type" value="Genomic_DNA"/>
</dbReference>
<feature type="transmembrane region" description="Helical" evidence="1">
    <location>
        <begin position="38"/>
        <end position="62"/>
    </location>
</feature>
<dbReference type="GO" id="GO:0016020">
    <property type="term" value="C:membrane"/>
    <property type="evidence" value="ECO:0007669"/>
    <property type="project" value="InterPro"/>
</dbReference>
<keyword evidence="1" id="KW-0812">Transmembrane</keyword>
<evidence type="ECO:0000313" key="3">
    <source>
        <dbReference type="EMBL" id="CAA6812815.1"/>
    </source>
</evidence>
<gene>
    <name evidence="3" type="ORF">HELGO_WM41984</name>
</gene>
<dbReference type="PANTHER" id="PTHR34220">
    <property type="entry name" value="SENSOR HISTIDINE KINASE YPDA"/>
    <property type="match status" value="1"/>
</dbReference>
<dbReference type="Pfam" id="PF06580">
    <property type="entry name" value="His_kinase"/>
    <property type="match status" value="1"/>
</dbReference>
<dbReference type="GO" id="GO:0000155">
    <property type="term" value="F:phosphorelay sensor kinase activity"/>
    <property type="evidence" value="ECO:0007669"/>
    <property type="project" value="InterPro"/>
</dbReference>
<evidence type="ECO:0000259" key="2">
    <source>
        <dbReference type="Pfam" id="PF06580"/>
    </source>
</evidence>
<reference evidence="3" key="1">
    <citation type="submission" date="2020-01" db="EMBL/GenBank/DDBJ databases">
        <authorList>
            <person name="Meier V. D."/>
            <person name="Meier V D."/>
        </authorList>
    </citation>
    <scope>NUCLEOTIDE SEQUENCE</scope>
    <source>
        <strain evidence="3">HLG_WM_MAG_03</strain>
    </source>
</reference>
<sequence>MQLIISRNDWFYITIIGALFGFFISLVFYFLVPEIQHLSTVLFSVLTAMTIAMFSSLFISISNNYVLPKVNEKFWYIISFFFSFTSGALGFFLSFIIAHSMKLPIAVLLAPWSLSLSITLGFLTFLIGLILHQFISMKYRHENAKIQMSQNRLKALENELNPHFLFNALNSMSELVYVDAQKAETAILNLSTFLRNAINKESLIPLSSELKMVETYVEIENIRFQNKIKLNIIIDELLKEVLVPKFSIQLLVENAIKHGYEQKALEIDIINTHNFITVSNNGKITKKIKQGTGLKNLRDRLRLLNVGELSHSVDDKLMNFTIKLEGIDI</sequence>
<keyword evidence="1" id="KW-1133">Transmembrane helix</keyword>
<feature type="domain" description="Signal transduction histidine kinase internal region" evidence="2">
    <location>
        <begin position="152"/>
        <end position="228"/>
    </location>
</feature>
<keyword evidence="3" id="KW-0418">Kinase</keyword>
<dbReference type="Gene3D" id="3.30.565.10">
    <property type="entry name" value="Histidine kinase-like ATPase, C-terminal domain"/>
    <property type="match status" value="1"/>
</dbReference>
<protein>
    <submittedName>
        <fullName evidence="3">Histidine kinase internal region</fullName>
    </submittedName>
</protein>
<dbReference type="PANTHER" id="PTHR34220:SF7">
    <property type="entry name" value="SENSOR HISTIDINE KINASE YPDA"/>
    <property type="match status" value="1"/>
</dbReference>
<organism evidence="3">
    <name type="scientific">uncultured Sulfurovum sp</name>
    <dbReference type="NCBI Taxonomy" id="269237"/>
    <lineage>
        <taxon>Bacteria</taxon>
        <taxon>Pseudomonadati</taxon>
        <taxon>Campylobacterota</taxon>
        <taxon>Epsilonproteobacteria</taxon>
        <taxon>Campylobacterales</taxon>
        <taxon>Sulfurovaceae</taxon>
        <taxon>Sulfurovum</taxon>
        <taxon>environmental samples</taxon>
    </lineage>
</organism>
<feature type="transmembrane region" description="Helical" evidence="1">
    <location>
        <begin position="109"/>
        <end position="131"/>
    </location>
</feature>
<feature type="transmembrane region" description="Helical" evidence="1">
    <location>
        <begin position="74"/>
        <end position="97"/>
    </location>
</feature>
<dbReference type="InterPro" id="IPR010559">
    <property type="entry name" value="Sig_transdc_His_kin_internal"/>
</dbReference>
<name>A0A6S6T3H7_9BACT</name>
<feature type="transmembrane region" description="Helical" evidence="1">
    <location>
        <begin position="12"/>
        <end position="32"/>
    </location>
</feature>
<dbReference type="SUPFAM" id="SSF55874">
    <property type="entry name" value="ATPase domain of HSP90 chaperone/DNA topoisomerase II/histidine kinase"/>
    <property type="match status" value="1"/>
</dbReference>
<evidence type="ECO:0000256" key="1">
    <source>
        <dbReference type="SAM" id="Phobius"/>
    </source>
</evidence>
<accession>A0A6S6T3H7</accession>
<keyword evidence="3" id="KW-0808">Transferase</keyword>
<proteinExistence type="predicted"/>
<dbReference type="AlphaFoldDB" id="A0A6S6T3H7"/>